<keyword evidence="3" id="KW-1185">Reference proteome</keyword>
<organism evidence="2 3">
    <name type="scientific">Paenibacillus cremeus</name>
    <dbReference type="NCBI Taxonomy" id="2163881"/>
    <lineage>
        <taxon>Bacteria</taxon>
        <taxon>Bacillati</taxon>
        <taxon>Bacillota</taxon>
        <taxon>Bacilli</taxon>
        <taxon>Bacillales</taxon>
        <taxon>Paenibacillaceae</taxon>
        <taxon>Paenibacillus</taxon>
    </lineage>
</organism>
<evidence type="ECO:0000313" key="2">
    <source>
        <dbReference type="EMBL" id="TVX98377.1"/>
    </source>
</evidence>
<sequence length="247" mass="28076">MARQKAKKTLLQQLMKTFHSLTAPSPVQKKTKRRKTKSTSTKKTDTVESSSVTVQDLHKKLDQELTQKLDESLKKIKIEMEQEILKKLTNTGKNDESDTNIKSNRSTAKKNTSKKDTKIKFVPNSDCTLLKLLTLSDDLDHTVVVGYELLDNSTQEIWGVDINEGVRLARNKKILNTKVKSRKIGEERQYFLAHVTDEGLYYSDEYNKSVLKKGKMTVGKYTPGLATAVKYAYNSGFRNNSKLPKLT</sequence>
<dbReference type="Proteomes" id="UP000317036">
    <property type="component" value="Unassembled WGS sequence"/>
</dbReference>
<comment type="caution">
    <text evidence="2">The sequence shown here is derived from an EMBL/GenBank/DDBJ whole genome shotgun (WGS) entry which is preliminary data.</text>
</comment>
<proteinExistence type="predicted"/>
<accession>A0A559JEU3</accession>
<name>A0A559JEU3_9BACL</name>
<dbReference type="AlphaFoldDB" id="A0A559JEU3"/>
<reference evidence="2 3" key="1">
    <citation type="submission" date="2019-07" db="EMBL/GenBank/DDBJ databases">
        <authorList>
            <person name="Kim J."/>
        </authorList>
    </citation>
    <scope>NUCLEOTIDE SEQUENCE [LARGE SCALE GENOMIC DNA]</scope>
    <source>
        <strain evidence="2 3">JC52</strain>
    </source>
</reference>
<gene>
    <name evidence="2" type="ORF">FPZ49_34615</name>
</gene>
<dbReference type="EMBL" id="VNJI01000094">
    <property type="protein sequence ID" value="TVX98377.1"/>
    <property type="molecule type" value="Genomic_DNA"/>
</dbReference>
<dbReference type="OrthoDB" id="2616210at2"/>
<feature type="region of interest" description="Disordered" evidence="1">
    <location>
        <begin position="91"/>
        <end position="115"/>
    </location>
</feature>
<evidence type="ECO:0000313" key="3">
    <source>
        <dbReference type="Proteomes" id="UP000317036"/>
    </source>
</evidence>
<protein>
    <submittedName>
        <fullName evidence="2">Uncharacterized protein</fullName>
    </submittedName>
</protein>
<evidence type="ECO:0000256" key="1">
    <source>
        <dbReference type="SAM" id="MobiDB-lite"/>
    </source>
</evidence>
<feature type="region of interest" description="Disordered" evidence="1">
    <location>
        <begin position="17"/>
        <end position="51"/>
    </location>
</feature>
<dbReference type="RefSeq" id="WP_144855187.1">
    <property type="nucleotide sequence ID" value="NZ_VNJI01000094.1"/>
</dbReference>